<dbReference type="InterPro" id="IPR046955">
    <property type="entry name" value="PHR1-like"/>
</dbReference>
<dbReference type="InterPro" id="IPR017930">
    <property type="entry name" value="Myb_dom"/>
</dbReference>
<proteinExistence type="predicted"/>
<evidence type="ECO:0000256" key="4">
    <source>
        <dbReference type="ARBA" id="ARBA00023242"/>
    </source>
</evidence>
<dbReference type="FunFam" id="1.10.10.60:FF:000002">
    <property type="entry name" value="Myb family transcription factor"/>
    <property type="match status" value="1"/>
</dbReference>
<keyword evidence="2" id="KW-0238">DNA-binding</keyword>
<accession>A0A8K0IQR0</accession>
<evidence type="ECO:0000256" key="2">
    <source>
        <dbReference type="ARBA" id="ARBA00023125"/>
    </source>
</evidence>
<reference evidence="6" key="1">
    <citation type="journal article" date="2017" name="Gigascience">
        <title>The genome draft of coconut (Cocos nucifera).</title>
        <authorList>
            <person name="Xiao Y."/>
            <person name="Xu P."/>
            <person name="Fan H."/>
            <person name="Baudouin L."/>
            <person name="Xia W."/>
            <person name="Bocs S."/>
            <person name="Xu J."/>
            <person name="Li Q."/>
            <person name="Guo A."/>
            <person name="Zhou L."/>
            <person name="Li J."/>
            <person name="Wu Y."/>
            <person name="Ma Z."/>
            <person name="Armero A."/>
            <person name="Issali A.E."/>
            <person name="Liu N."/>
            <person name="Peng M."/>
            <person name="Yang Y."/>
        </authorList>
    </citation>
    <scope>NUCLEOTIDE SEQUENCE</scope>
    <source>
        <tissue evidence="6">Spear leaf of Hainan Tall coconut</tissue>
    </source>
</reference>
<keyword evidence="3" id="KW-0804">Transcription</keyword>
<dbReference type="NCBIfam" id="TIGR01557">
    <property type="entry name" value="myb_SHAQKYF"/>
    <property type="match status" value="1"/>
</dbReference>
<evidence type="ECO:0000259" key="5">
    <source>
        <dbReference type="PROSITE" id="PS51294"/>
    </source>
</evidence>
<dbReference type="Pfam" id="PF00249">
    <property type="entry name" value="Myb_DNA-binding"/>
    <property type="match status" value="1"/>
</dbReference>
<dbReference type="PANTHER" id="PTHR31314:SF113">
    <property type="entry name" value="MYB FAMILY TRANSCRIPTION FACTOR MPH1"/>
    <property type="match status" value="1"/>
</dbReference>
<evidence type="ECO:0000256" key="1">
    <source>
        <dbReference type="ARBA" id="ARBA00023015"/>
    </source>
</evidence>
<dbReference type="Gene3D" id="1.10.10.60">
    <property type="entry name" value="Homeodomain-like"/>
    <property type="match status" value="1"/>
</dbReference>
<dbReference type="InterPro" id="IPR001005">
    <property type="entry name" value="SANT/Myb"/>
</dbReference>
<dbReference type="AlphaFoldDB" id="A0A8K0IQR0"/>
<dbReference type="GO" id="GO:0003700">
    <property type="term" value="F:DNA-binding transcription factor activity"/>
    <property type="evidence" value="ECO:0007669"/>
    <property type="project" value="InterPro"/>
</dbReference>
<evidence type="ECO:0000313" key="6">
    <source>
        <dbReference type="EMBL" id="KAG1365092.1"/>
    </source>
</evidence>
<dbReference type="GO" id="GO:0003677">
    <property type="term" value="F:DNA binding"/>
    <property type="evidence" value="ECO:0007669"/>
    <property type="project" value="UniProtKB-KW"/>
</dbReference>
<keyword evidence="7" id="KW-1185">Reference proteome</keyword>
<dbReference type="Proteomes" id="UP000797356">
    <property type="component" value="Chromosome 12"/>
</dbReference>
<organism evidence="6 7">
    <name type="scientific">Cocos nucifera</name>
    <name type="common">Coconut palm</name>
    <dbReference type="NCBI Taxonomy" id="13894"/>
    <lineage>
        <taxon>Eukaryota</taxon>
        <taxon>Viridiplantae</taxon>
        <taxon>Streptophyta</taxon>
        <taxon>Embryophyta</taxon>
        <taxon>Tracheophyta</taxon>
        <taxon>Spermatophyta</taxon>
        <taxon>Magnoliopsida</taxon>
        <taxon>Liliopsida</taxon>
        <taxon>Arecaceae</taxon>
        <taxon>Arecoideae</taxon>
        <taxon>Cocoseae</taxon>
        <taxon>Attaleinae</taxon>
        <taxon>Cocos</taxon>
    </lineage>
</organism>
<sequence length="304" mass="34977">MRGFERRGVRQYNRSEAPRMRWTEELHRRFVEAIDCLGGQNQATPKRILQLMEVKGLNISHVKSHLQMYRSVSNRANRCNFLSTKDLNKRKTMQQGNADAYNSSNCEDSHLNRTLGDIHSFQIRSFEEVMRDWTTKDGVYDSIIGFRQARDSASQHNQVCSIIQAIVRYKLIQPSYGHETPERGRWEFGEMVGTPLVLGTCPMLETGWRQPDRVSRIEMPERRIDCELNLSSFNHEKRRGGEETSETGSSIEFDTSEEVLMSKTTSHDHPTACRIPIEKSHLNLELTISSPNYSVSCSAEKDCS</sequence>
<keyword evidence="4" id="KW-0539">Nucleus</keyword>
<dbReference type="OrthoDB" id="551907at2759"/>
<protein>
    <submittedName>
        <fullName evidence="6">Putative Myb family transcription factor</fullName>
    </submittedName>
</protein>
<dbReference type="PROSITE" id="PS51294">
    <property type="entry name" value="HTH_MYB"/>
    <property type="match status" value="1"/>
</dbReference>
<dbReference type="InterPro" id="IPR009057">
    <property type="entry name" value="Homeodomain-like_sf"/>
</dbReference>
<dbReference type="InterPro" id="IPR006447">
    <property type="entry name" value="Myb_dom_plants"/>
</dbReference>
<name>A0A8K0IQR0_COCNU</name>
<dbReference type="PANTHER" id="PTHR31314">
    <property type="entry name" value="MYB FAMILY TRANSCRIPTION FACTOR PHL7-LIKE"/>
    <property type="match status" value="1"/>
</dbReference>
<gene>
    <name evidence="6" type="ORF">COCNU_12G000920</name>
</gene>
<comment type="caution">
    <text evidence="6">The sequence shown here is derived from an EMBL/GenBank/DDBJ whole genome shotgun (WGS) entry which is preliminary data.</text>
</comment>
<dbReference type="SUPFAM" id="SSF46689">
    <property type="entry name" value="Homeodomain-like"/>
    <property type="match status" value="1"/>
</dbReference>
<feature type="domain" description="HTH myb-type" evidence="5">
    <location>
        <begin position="14"/>
        <end position="74"/>
    </location>
</feature>
<evidence type="ECO:0000256" key="3">
    <source>
        <dbReference type="ARBA" id="ARBA00023163"/>
    </source>
</evidence>
<reference evidence="6" key="2">
    <citation type="submission" date="2019-07" db="EMBL/GenBank/DDBJ databases">
        <authorList>
            <person name="Yang Y."/>
            <person name="Bocs S."/>
            <person name="Baudouin L."/>
        </authorList>
    </citation>
    <scope>NUCLEOTIDE SEQUENCE</scope>
    <source>
        <tissue evidence="6">Spear leaf of Hainan Tall coconut</tissue>
    </source>
</reference>
<evidence type="ECO:0000313" key="7">
    <source>
        <dbReference type="Proteomes" id="UP000797356"/>
    </source>
</evidence>
<keyword evidence="1" id="KW-0805">Transcription regulation</keyword>
<dbReference type="EMBL" id="CM017883">
    <property type="protein sequence ID" value="KAG1365092.1"/>
    <property type="molecule type" value="Genomic_DNA"/>
</dbReference>